<dbReference type="AlphaFoldDB" id="A0A8I1DB17"/>
<dbReference type="EMBL" id="JAECSB010000085">
    <property type="protein sequence ID" value="MBH5146328.1"/>
    <property type="molecule type" value="Genomic_DNA"/>
</dbReference>
<evidence type="ECO:0000313" key="2">
    <source>
        <dbReference type="Proteomes" id="UP000627573"/>
    </source>
</evidence>
<gene>
    <name evidence="1" type="ORF">I3517_27365</name>
</gene>
<accession>A0A8I1DB17</accession>
<dbReference type="Proteomes" id="UP000627573">
    <property type="component" value="Unassembled WGS sequence"/>
</dbReference>
<proteinExistence type="predicted"/>
<name>A0A8I1DB17_RHOER</name>
<evidence type="ECO:0000313" key="1">
    <source>
        <dbReference type="EMBL" id="MBH5146328.1"/>
    </source>
</evidence>
<comment type="caution">
    <text evidence="1">The sequence shown here is derived from an EMBL/GenBank/DDBJ whole genome shotgun (WGS) entry which is preliminary data.</text>
</comment>
<organism evidence="1 2">
    <name type="scientific">Rhodococcus erythropolis</name>
    <name type="common">Arthrobacter picolinophilus</name>
    <dbReference type="NCBI Taxonomy" id="1833"/>
    <lineage>
        <taxon>Bacteria</taxon>
        <taxon>Bacillati</taxon>
        <taxon>Actinomycetota</taxon>
        <taxon>Actinomycetes</taxon>
        <taxon>Mycobacteriales</taxon>
        <taxon>Nocardiaceae</taxon>
        <taxon>Rhodococcus</taxon>
        <taxon>Rhodococcus erythropolis group</taxon>
    </lineage>
</organism>
<protein>
    <submittedName>
        <fullName evidence="1">Uncharacterized protein</fullName>
    </submittedName>
</protein>
<dbReference type="RefSeq" id="WP_197941950.1">
    <property type="nucleotide sequence ID" value="NZ_JAECSB010000085.1"/>
</dbReference>
<sequence>MSRYEVTMMVGIFLIVFGSVTCLGLLIEAASDVTVTVTTTYSVVEP</sequence>
<keyword evidence="2" id="KW-1185">Reference proteome</keyword>
<reference evidence="1 2" key="1">
    <citation type="submission" date="2020-12" db="EMBL/GenBank/DDBJ databases">
        <title>Draft genome sequence of furan degrading bacterial strain FUR100.</title>
        <authorList>
            <person name="Woiski C."/>
        </authorList>
    </citation>
    <scope>NUCLEOTIDE SEQUENCE [LARGE SCALE GENOMIC DNA]</scope>
    <source>
        <strain evidence="1 2">FUR100</strain>
    </source>
</reference>